<sequence>MVENWIENTGLAYFRYWYADGTFERRILIGPYCLLDGARVGEHIHTTGFRLSFYDLITMTGPIPQDGIEELKAIKSYPLLRLLLGKHVTCEVPDEDSAYNTKIDGKWYTITRHQRWTSYAHFKRWLKIKGSWLQCYTITSDEDDDLPPYSFAHRTWVGRSPSPEEVLKQAKELQVLAQELADSLRGIGYEELPTEEKKDAP</sequence>
<accession>A0A1Y0T0B7</accession>
<evidence type="ECO:0000313" key="1">
    <source>
        <dbReference type="EMBL" id="ARV77239.1"/>
    </source>
</evidence>
<evidence type="ECO:0000313" key="2">
    <source>
        <dbReference type="Proteomes" id="UP000224829"/>
    </source>
</evidence>
<dbReference type="EMBL" id="MF063068">
    <property type="protein sequence ID" value="ARV77239.1"/>
    <property type="molecule type" value="Genomic_DNA"/>
</dbReference>
<reference evidence="1 2" key="1">
    <citation type="submission" date="2017-05" db="EMBL/GenBank/DDBJ databases">
        <authorList>
            <person name="Song R."/>
            <person name="Chenine A.L."/>
            <person name="Ruprecht R.M."/>
        </authorList>
    </citation>
    <scope>NUCLEOTIDE SEQUENCE [LARGE SCALE GENOMIC DNA]</scope>
</reference>
<keyword evidence="2" id="KW-1185">Reference proteome</keyword>
<proteinExistence type="predicted"/>
<organism evidence="1 2">
    <name type="scientific">Pseudomonas phage Noxifer</name>
    <dbReference type="NCBI Taxonomy" id="2006684"/>
    <lineage>
        <taxon>Viruses</taxon>
        <taxon>Duplodnaviria</taxon>
        <taxon>Heunggongvirae</taxon>
        <taxon>Uroviricota</taxon>
        <taxon>Caudoviricetes</taxon>
        <taxon>Chimalliviridae</taxon>
        <taxon>Noxifervirus</taxon>
        <taxon>Noxifervirus noxifer</taxon>
    </lineage>
</organism>
<gene>
    <name evidence="1" type="ORF">NOXIFER_68</name>
</gene>
<name>A0A1Y0T0B7_9CAUD</name>
<protein>
    <submittedName>
        <fullName evidence="1">Uncharacterized protein</fullName>
    </submittedName>
</protein>
<dbReference type="Proteomes" id="UP000224829">
    <property type="component" value="Segment"/>
</dbReference>